<protein>
    <submittedName>
        <fullName evidence="1">Uncharacterized protein</fullName>
    </submittedName>
</protein>
<name>G0LG56_HALWC</name>
<dbReference type="Proteomes" id="UP000007954">
    <property type="component" value="Chromosome"/>
</dbReference>
<evidence type="ECO:0000313" key="2">
    <source>
        <dbReference type="Proteomes" id="UP000007954"/>
    </source>
</evidence>
<accession>G0LG56</accession>
<sequence length="45" mass="5387">MAAESDGTSLPDDLSSEEARRYLIRLLRKRYLDDYEEIYKELAYK</sequence>
<gene>
    <name evidence="1" type="ordered locus">Hqrw_1103</name>
</gene>
<reference evidence="1 2" key="1">
    <citation type="journal article" date="2011" name="PLoS ONE">
        <title>Haloquadratum walsbyi: limited diversity in a global pond.</title>
        <authorList>
            <person name="Dyall-Smith M."/>
            <person name="Pfeiffer F."/>
            <person name="Klee K."/>
            <person name="Palm P."/>
            <person name="Gross K."/>
            <person name="Schuster S.C."/>
            <person name="Rampp M."/>
            <person name="Oesterhelt D."/>
        </authorList>
    </citation>
    <scope>NUCLEOTIDE SEQUENCE [LARGE SCALE GENOMIC DNA]</scope>
    <source>
        <strain evidence="2">DSM 16854 / JCM 12705 / C23</strain>
    </source>
</reference>
<dbReference type="RefSeq" id="WP_014555017.1">
    <property type="nucleotide sequence ID" value="NC_017459.1"/>
</dbReference>
<proteinExistence type="predicted"/>
<dbReference type="EMBL" id="FR746099">
    <property type="protein sequence ID" value="CCC39076.1"/>
    <property type="molecule type" value="Genomic_DNA"/>
</dbReference>
<evidence type="ECO:0000313" key="1">
    <source>
        <dbReference type="EMBL" id="CCC39076.1"/>
    </source>
</evidence>
<organism evidence="1 2">
    <name type="scientific">Haloquadratum walsbyi (strain DSM 16854 / JCM 12705 / C23)</name>
    <dbReference type="NCBI Taxonomy" id="768065"/>
    <lineage>
        <taxon>Archaea</taxon>
        <taxon>Methanobacteriati</taxon>
        <taxon>Methanobacteriota</taxon>
        <taxon>Stenosarchaea group</taxon>
        <taxon>Halobacteria</taxon>
        <taxon>Halobacteriales</taxon>
        <taxon>Haloferacaceae</taxon>
        <taxon>Haloquadratum</taxon>
    </lineage>
</organism>
<dbReference type="KEGG" id="hwc:Hqrw_1103"/>
<dbReference type="AlphaFoldDB" id="G0LG56"/>
<dbReference type="GeneID" id="55371967"/>
<dbReference type="HOGENOM" id="CLU_3194398_0_0_2"/>